<keyword evidence="4 6" id="KW-1133">Transmembrane helix</keyword>
<comment type="subcellular location">
    <subcellularLocation>
        <location evidence="1">Membrane</location>
        <topology evidence="1">Multi-pass membrane protein</topology>
    </subcellularLocation>
</comment>
<feature type="transmembrane region" description="Helical" evidence="6">
    <location>
        <begin position="93"/>
        <end position="115"/>
    </location>
</feature>
<evidence type="ECO:0000256" key="5">
    <source>
        <dbReference type="ARBA" id="ARBA00023136"/>
    </source>
</evidence>
<feature type="transmembrane region" description="Helical" evidence="6">
    <location>
        <begin position="161"/>
        <end position="183"/>
    </location>
</feature>
<sequence>MCGSFLRRGGFRACEIIRRCRIPIASGATGSSAQRLRAFVKSIPVASKFARHSTSHFSPAASALVPSSAAASSAVPMKGLVRWYLRMIEKRPVLTKSVTAGAIFAAADMSSQMIMHSVSDSIDLMRTLRMASFGILISGPSLHVWYNFISRVLPKRDAINILKKIFIGQAIFGPIVNVCFFSMNAALQGETEEEILARLRRDLIPTLKSSLAYWPACDFITFKFVTVRLQPLVNNSFAFLWTIYLTYVASLQKAADYQVAVN</sequence>
<evidence type="ECO:0000256" key="3">
    <source>
        <dbReference type="ARBA" id="ARBA00022692"/>
    </source>
</evidence>
<gene>
    <name evidence="7" type="ORF">HPP92_021254</name>
</gene>
<proteinExistence type="inferred from homology"/>
<dbReference type="Pfam" id="PF04117">
    <property type="entry name" value="Mpv17_PMP22"/>
    <property type="match status" value="1"/>
</dbReference>
<dbReference type="PANTHER" id="PTHR11266:SF18">
    <property type="entry name" value="OS12G0508100 PROTEIN"/>
    <property type="match status" value="1"/>
</dbReference>
<dbReference type="PANTHER" id="PTHR11266">
    <property type="entry name" value="PEROXISOMAL MEMBRANE PROTEIN 2, PXMP2 MPV17"/>
    <property type="match status" value="1"/>
</dbReference>
<accession>A0A835UGM5</accession>
<dbReference type="GO" id="GO:0016020">
    <property type="term" value="C:membrane"/>
    <property type="evidence" value="ECO:0007669"/>
    <property type="project" value="UniProtKB-SubCell"/>
</dbReference>
<keyword evidence="3 6" id="KW-0812">Transmembrane</keyword>
<name>A0A835UGM5_VANPL</name>
<evidence type="ECO:0000313" key="7">
    <source>
        <dbReference type="EMBL" id="KAG0460957.1"/>
    </source>
</evidence>
<dbReference type="EMBL" id="JADCNL010000011">
    <property type="protein sequence ID" value="KAG0460957.1"/>
    <property type="molecule type" value="Genomic_DNA"/>
</dbReference>
<dbReference type="GO" id="GO:0005737">
    <property type="term" value="C:cytoplasm"/>
    <property type="evidence" value="ECO:0007669"/>
    <property type="project" value="TreeGrafter"/>
</dbReference>
<feature type="transmembrane region" description="Helical" evidence="6">
    <location>
        <begin position="127"/>
        <end position="149"/>
    </location>
</feature>
<evidence type="ECO:0000256" key="4">
    <source>
        <dbReference type="ARBA" id="ARBA00022989"/>
    </source>
</evidence>
<evidence type="ECO:0000256" key="6">
    <source>
        <dbReference type="RuleBase" id="RU363053"/>
    </source>
</evidence>
<keyword evidence="5 6" id="KW-0472">Membrane</keyword>
<reference evidence="7 8" key="1">
    <citation type="journal article" date="2020" name="Nat. Food">
        <title>A phased Vanilla planifolia genome enables genetic improvement of flavour and production.</title>
        <authorList>
            <person name="Hasing T."/>
            <person name="Tang H."/>
            <person name="Brym M."/>
            <person name="Khazi F."/>
            <person name="Huang T."/>
            <person name="Chambers A.H."/>
        </authorList>
    </citation>
    <scope>NUCLEOTIDE SEQUENCE [LARGE SCALE GENOMIC DNA]</scope>
    <source>
        <tissue evidence="7">Leaf</tissue>
    </source>
</reference>
<dbReference type="Proteomes" id="UP000636800">
    <property type="component" value="Chromosome 11"/>
</dbReference>
<protein>
    <submittedName>
        <fullName evidence="7">Uncharacterized protein</fullName>
    </submittedName>
</protein>
<comment type="caution">
    <text evidence="7">The sequence shown here is derived from an EMBL/GenBank/DDBJ whole genome shotgun (WGS) entry which is preliminary data.</text>
</comment>
<evidence type="ECO:0000313" key="8">
    <source>
        <dbReference type="Proteomes" id="UP000636800"/>
    </source>
</evidence>
<dbReference type="AlphaFoldDB" id="A0A835UGM5"/>
<comment type="similarity">
    <text evidence="2 6">Belongs to the peroxisomal membrane protein PXMP2/4 family.</text>
</comment>
<organism evidence="7 8">
    <name type="scientific">Vanilla planifolia</name>
    <name type="common">Vanilla</name>
    <dbReference type="NCBI Taxonomy" id="51239"/>
    <lineage>
        <taxon>Eukaryota</taxon>
        <taxon>Viridiplantae</taxon>
        <taxon>Streptophyta</taxon>
        <taxon>Embryophyta</taxon>
        <taxon>Tracheophyta</taxon>
        <taxon>Spermatophyta</taxon>
        <taxon>Magnoliopsida</taxon>
        <taxon>Liliopsida</taxon>
        <taxon>Asparagales</taxon>
        <taxon>Orchidaceae</taxon>
        <taxon>Vanilloideae</taxon>
        <taxon>Vanilleae</taxon>
        <taxon>Vanilla</taxon>
    </lineage>
</organism>
<dbReference type="InterPro" id="IPR007248">
    <property type="entry name" value="Mpv17_PMP22"/>
</dbReference>
<keyword evidence="8" id="KW-1185">Reference proteome</keyword>
<evidence type="ECO:0000256" key="1">
    <source>
        <dbReference type="ARBA" id="ARBA00004141"/>
    </source>
</evidence>
<evidence type="ECO:0000256" key="2">
    <source>
        <dbReference type="ARBA" id="ARBA00006824"/>
    </source>
</evidence>